<dbReference type="GO" id="GO:0030246">
    <property type="term" value="F:carbohydrate binding"/>
    <property type="evidence" value="ECO:0007669"/>
    <property type="project" value="InterPro"/>
</dbReference>
<sequence>MRLPIAFLLLLNSCFLFAQEQDTIPRKKITISRVEEAPKIDGILDDAAWKNAAIATNFVERMPVNGRQIPDSLSTEVKIIYDDLGIYFGATLKDPEPSKIMTELSERDNIGASDFFFILLNGYNDRQQSMQFIVTSAGVQYDAKMTNGNEDSSWNAVWYSEAGITEEGWIAEIFIPYSELRFPEKNLQEWGLQMEREFRRTGTRYSWSHVNNKKGSFSLYDGEIHGIKNIETQVRLSFQPYISSYLTNYAGDTEMNFNGGLDLKYGINDAFTLDMILIPDFGQTKFDEEVLNLSAFEVQYEENRAFFTEGTELFTKGNLFYSRRVGGAPSGRVTLSEDEILEEYPSTVDLINAVKISGRTADGLGIGFFNAITERTYAKIRNTETDDQRNQLVEPLTNYNIVVLDQRFGDNSSISFINTNTTREGHFRDANAAGVYMDLTNKANTFNYSAGAEGSWVVREDTEFGAELTARITKNNGKNRFQTGVELRTKDYNINDLGYSSSTNYVSYFAGYNRRLLQPKGILNNMFLNLNLQHMRRLETDLFSRFVLNFNSSFTTKDFLNFGGGFETTPFGTQDIYEPRVEGRHFDIPSYYDVWVWLNTDFRKKFAIEGVIDWYKYDEKGRGDLIIDFGPRYRFSDKFTVNWFTNIRLNDQEEGFVDLLQDDILFGQRDRNTLTNSLGSTYIFNNRTSLNLAFRHYYSEVFYTEYYTLQPNGELDFYANGNEDYDTTYNSWNLDLRFSWWFAPGSQLTLLYRNAITGFQDQSHVNFGDNFQYLFEQQQLNSLSLRLSYYLDYNRVKSWLAPKQKAPANADALGASYRERKNNPLLKLSF</sequence>
<dbReference type="Pfam" id="PF19313">
    <property type="entry name" value="DUF5916"/>
    <property type="match status" value="1"/>
</dbReference>
<name>A0A285X3P1_9FLAO</name>
<dbReference type="AlphaFoldDB" id="A0A285X3P1"/>
<reference evidence="5" key="1">
    <citation type="submission" date="2017-09" db="EMBL/GenBank/DDBJ databases">
        <authorList>
            <person name="Varghese N."/>
            <person name="Submissions S."/>
        </authorList>
    </citation>
    <scope>NUCLEOTIDE SEQUENCE [LARGE SCALE GENOMIC DNA]</scope>
    <source>
        <strain evidence="5">CGMCC 1.12641</strain>
    </source>
</reference>
<accession>A0A285X3P1</accession>
<feature type="domain" description="Carbohydrate-binding" evidence="2">
    <location>
        <begin position="40"/>
        <end position="215"/>
    </location>
</feature>
<feature type="chain" id="PRO_5012967644" evidence="1">
    <location>
        <begin position="19"/>
        <end position="830"/>
    </location>
</feature>
<gene>
    <name evidence="4" type="ORF">SAMN06296241_1504</name>
</gene>
<proteinExistence type="predicted"/>
<dbReference type="Proteomes" id="UP000219193">
    <property type="component" value="Unassembled WGS sequence"/>
</dbReference>
<evidence type="ECO:0000313" key="5">
    <source>
        <dbReference type="Proteomes" id="UP000219193"/>
    </source>
</evidence>
<dbReference type="RefSeq" id="WP_143544464.1">
    <property type="nucleotide sequence ID" value="NZ_OCMF01000001.1"/>
</dbReference>
<dbReference type="GO" id="GO:0016052">
    <property type="term" value="P:carbohydrate catabolic process"/>
    <property type="evidence" value="ECO:0007669"/>
    <property type="project" value="InterPro"/>
</dbReference>
<organism evidence="4 5">
    <name type="scientific">Salinimicrobium sediminis</name>
    <dbReference type="NCBI Taxonomy" id="1343891"/>
    <lineage>
        <taxon>Bacteria</taxon>
        <taxon>Pseudomonadati</taxon>
        <taxon>Bacteroidota</taxon>
        <taxon>Flavobacteriia</taxon>
        <taxon>Flavobacteriales</taxon>
        <taxon>Flavobacteriaceae</taxon>
        <taxon>Salinimicrobium</taxon>
    </lineage>
</organism>
<keyword evidence="1" id="KW-0732">Signal</keyword>
<dbReference type="Gene3D" id="2.60.40.1190">
    <property type="match status" value="1"/>
</dbReference>
<dbReference type="Pfam" id="PF06452">
    <property type="entry name" value="CBM9_1"/>
    <property type="match status" value="1"/>
</dbReference>
<dbReference type="CDD" id="cd09618">
    <property type="entry name" value="CBM9_like_2"/>
    <property type="match status" value="1"/>
</dbReference>
<evidence type="ECO:0000256" key="1">
    <source>
        <dbReference type="SAM" id="SignalP"/>
    </source>
</evidence>
<dbReference type="SUPFAM" id="SSF49344">
    <property type="entry name" value="CBD9-like"/>
    <property type="match status" value="1"/>
</dbReference>
<dbReference type="InterPro" id="IPR045670">
    <property type="entry name" value="DUF5916"/>
</dbReference>
<keyword evidence="5" id="KW-1185">Reference proteome</keyword>
<dbReference type="EMBL" id="OCMF01000001">
    <property type="protein sequence ID" value="SOC79963.1"/>
    <property type="molecule type" value="Genomic_DNA"/>
</dbReference>
<dbReference type="InterPro" id="IPR010502">
    <property type="entry name" value="Carb-bd_dom_fam9"/>
</dbReference>
<evidence type="ECO:0000313" key="4">
    <source>
        <dbReference type="EMBL" id="SOC79963.1"/>
    </source>
</evidence>
<feature type="domain" description="DUF5916" evidence="3">
    <location>
        <begin position="233"/>
        <end position="800"/>
    </location>
</feature>
<feature type="signal peptide" evidence="1">
    <location>
        <begin position="1"/>
        <end position="18"/>
    </location>
</feature>
<evidence type="ECO:0000259" key="2">
    <source>
        <dbReference type="Pfam" id="PF06452"/>
    </source>
</evidence>
<evidence type="ECO:0000259" key="3">
    <source>
        <dbReference type="Pfam" id="PF19313"/>
    </source>
</evidence>
<protein>
    <submittedName>
        <fullName evidence="4">Carbohydrate family 9 binding domain-like</fullName>
    </submittedName>
</protein>
<dbReference type="OrthoDB" id="9786766at2"/>
<dbReference type="GO" id="GO:0004553">
    <property type="term" value="F:hydrolase activity, hydrolyzing O-glycosyl compounds"/>
    <property type="evidence" value="ECO:0007669"/>
    <property type="project" value="InterPro"/>
</dbReference>